<dbReference type="Pfam" id="PF07845">
    <property type="entry name" value="DUF1636"/>
    <property type="match status" value="1"/>
</dbReference>
<evidence type="ECO:0008006" key="3">
    <source>
        <dbReference type="Google" id="ProtNLM"/>
    </source>
</evidence>
<keyword evidence="2" id="KW-1185">Reference proteome</keyword>
<accession>A0A1Y5TB17</accession>
<sequence>MTKAAAAQQMTLRLCTTCSGDRDRPAERDAIAQALREAGLQDRVELLDHECFSACAHPVSISLQGEGRASYVFAGLTLIEDARDVAATCQTYLDSPGGWIEDARPCGRLRLCLRARIPAL</sequence>
<organism evidence="1 2">
    <name type="scientific">Falsiruegeria litorea R37</name>
    <dbReference type="NCBI Taxonomy" id="1200284"/>
    <lineage>
        <taxon>Bacteria</taxon>
        <taxon>Pseudomonadati</taxon>
        <taxon>Pseudomonadota</taxon>
        <taxon>Alphaproteobacteria</taxon>
        <taxon>Rhodobacterales</taxon>
        <taxon>Roseobacteraceae</taxon>
        <taxon>Falsiruegeria</taxon>
    </lineage>
</organism>
<reference evidence="1 2" key="1">
    <citation type="submission" date="2017-03" db="EMBL/GenBank/DDBJ databases">
        <authorList>
            <person name="Afonso C.L."/>
            <person name="Miller P.J."/>
            <person name="Scott M.A."/>
            <person name="Spackman E."/>
            <person name="Goraichik I."/>
            <person name="Dimitrov K.M."/>
            <person name="Suarez D.L."/>
            <person name="Swayne D.E."/>
        </authorList>
    </citation>
    <scope>NUCLEOTIDE SEQUENCE [LARGE SCALE GENOMIC DNA]</scope>
    <source>
        <strain evidence="1 2">CECT 7639</strain>
    </source>
</reference>
<dbReference type="AlphaFoldDB" id="A0A1Y5TB17"/>
<dbReference type="InterPro" id="IPR012863">
    <property type="entry name" value="DUF1636"/>
</dbReference>
<gene>
    <name evidence="1" type="ORF">TRL7639_03018</name>
</gene>
<dbReference type="Proteomes" id="UP000193077">
    <property type="component" value="Unassembled WGS sequence"/>
</dbReference>
<proteinExistence type="predicted"/>
<name>A0A1Y5TB17_9RHOB</name>
<evidence type="ECO:0000313" key="2">
    <source>
        <dbReference type="Proteomes" id="UP000193077"/>
    </source>
</evidence>
<protein>
    <recommendedName>
        <fullName evidence="3">Metal-binding protein</fullName>
    </recommendedName>
</protein>
<dbReference type="RefSeq" id="WP_235820395.1">
    <property type="nucleotide sequence ID" value="NZ_FWFO01000002.1"/>
</dbReference>
<dbReference type="EMBL" id="FWFO01000002">
    <property type="protein sequence ID" value="SLN56358.1"/>
    <property type="molecule type" value="Genomic_DNA"/>
</dbReference>
<evidence type="ECO:0000313" key="1">
    <source>
        <dbReference type="EMBL" id="SLN56358.1"/>
    </source>
</evidence>